<evidence type="ECO:0000313" key="3">
    <source>
        <dbReference type="Proteomes" id="UP000617355"/>
    </source>
</evidence>
<proteinExistence type="predicted"/>
<gene>
    <name evidence="2" type="ORF">GCM10011358_12420</name>
</gene>
<name>A0ABQ1QL72_9RHOB</name>
<dbReference type="PROSITE" id="PS50943">
    <property type="entry name" value="HTH_CROC1"/>
    <property type="match status" value="1"/>
</dbReference>
<comment type="caution">
    <text evidence="2">The sequence shown here is derived from an EMBL/GenBank/DDBJ whole genome shotgun (WGS) entry which is preliminary data.</text>
</comment>
<organism evidence="2 3">
    <name type="scientific">Sinisalibacter lacisalsi</name>
    <dbReference type="NCBI Taxonomy" id="1526570"/>
    <lineage>
        <taxon>Bacteria</taxon>
        <taxon>Pseudomonadati</taxon>
        <taxon>Pseudomonadota</taxon>
        <taxon>Alphaproteobacteria</taxon>
        <taxon>Rhodobacterales</taxon>
        <taxon>Roseobacteraceae</taxon>
        <taxon>Sinisalibacter</taxon>
    </lineage>
</organism>
<reference evidence="3" key="1">
    <citation type="journal article" date="2019" name="Int. J. Syst. Evol. Microbiol.">
        <title>The Global Catalogue of Microorganisms (GCM) 10K type strain sequencing project: providing services to taxonomists for standard genome sequencing and annotation.</title>
        <authorList>
            <consortium name="The Broad Institute Genomics Platform"/>
            <consortium name="The Broad Institute Genome Sequencing Center for Infectious Disease"/>
            <person name="Wu L."/>
            <person name="Ma J."/>
        </authorList>
    </citation>
    <scope>NUCLEOTIDE SEQUENCE [LARGE SCALE GENOMIC DNA]</scope>
    <source>
        <strain evidence="3">CGMCC 1.12922</strain>
    </source>
</reference>
<dbReference type="Proteomes" id="UP000617355">
    <property type="component" value="Unassembled WGS sequence"/>
</dbReference>
<sequence>MRVSVNTVHKWVHGVSRPREDNIRALAGLLQVDEVWLALGRTPTPAATGANAGADAAHGAALLVAGLIEVRGGRVTFASASQDVPHFTANFRGDRFDVIAVSPQTASGEALSFVVPEPVGDCRVMAVVAKEHGPVAVLDITKAERHNFGGFSVIELTRDPEGRLHDAVGAVIPVQQEIA</sequence>
<evidence type="ECO:0000313" key="2">
    <source>
        <dbReference type="EMBL" id="GGD29904.1"/>
    </source>
</evidence>
<keyword evidence="3" id="KW-1185">Reference proteome</keyword>
<dbReference type="EMBL" id="BMGI01000002">
    <property type="protein sequence ID" value="GGD29904.1"/>
    <property type="molecule type" value="Genomic_DNA"/>
</dbReference>
<protein>
    <recommendedName>
        <fullName evidence="1">HTH cro/C1-type domain-containing protein</fullName>
    </recommendedName>
</protein>
<accession>A0ABQ1QL72</accession>
<feature type="domain" description="HTH cro/C1-type" evidence="1">
    <location>
        <begin position="3"/>
        <end position="37"/>
    </location>
</feature>
<dbReference type="InterPro" id="IPR001387">
    <property type="entry name" value="Cro/C1-type_HTH"/>
</dbReference>
<evidence type="ECO:0000259" key="1">
    <source>
        <dbReference type="PROSITE" id="PS50943"/>
    </source>
</evidence>